<organism evidence="1 2">
    <name type="scientific">Rosa chinensis</name>
    <name type="common">China rose</name>
    <dbReference type="NCBI Taxonomy" id="74649"/>
    <lineage>
        <taxon>Eukaryota</taxon>
        <taxon>Viridiplantae</taxon>
        <taxon>Streptophyta</taxon>
        <taxon>Embryophyta</taxon>
        <taxon>Tracheophyta</taxon>
        <taxon>Spermatophyta</taxon>
        <taxon>Magnoliopsida</taxon>
        <taxon>eudicotyledons</taxon>
        <taxon>Gunneridae</taxon>
        <taxon>Pentapetalae</taxon>
        <taxon>rosids</taxon>
        <taxon>fabids</taxon>
        <taxon>Rosales</taxon>
        <taxon>Rosaceae</taxon>
        <taxon>Rosoideae</taxon>
        <taxon>Rosoideae incertae sedis</taxon>
        <taxon>Rosa</taxon>
    </lineage>
</organism>
<dbReference type="EMBL" id="PDCK01000044">
    <property type="protein sequence ID" value="PRQ23908.1"/>
    <property type="molecule type" value="Genomic_DNA"/>
</dbReference>
<dbReference type="Gramene" id="PRQ23908">
    <property type="protein sequence ID" value="PRQ23908"/>
    <property type="gene ID" value="RchiOBHm_Chr6g0266581"/>
</dbReference>
<name>A0A2P6PPP3_ROSCH</name>
<comment type="caution">
    <text evidence="1">The sequence shown here is derived from an EMBL/GenBank/DDBJ whole genome shotgun (WGS) entry which is preliminary data.</text>
</comment>
<reference evidence="1 2" key="1">
    <citation type="journal article" date="2018" name="Nat. Genet.">
        <title>The Rosa genome provides new insights in the design of modern roses.</title>
        <authorList>
            <person name="Bendahmane M."/>
        </authorList>
    </citation>
    <scope>NUCLEOTIDE SEQUENCE [LARGE SCALE GENOMIC DNA]</scope>
    <source>
        <strain evidence="2">cv. Old Blush</strain>
    </source>
</reference>
<dbReference type="AlphaFoldDB" id="A0A2P6PPP3"/>
<proteinExistence type="predicted"/>
<gene>
    <name evidence="1" type="ORF">RchiOBHm_Chr6g0266581</name>
</gene>
<keyword evidence="2" id="KW-1185">Reference proteome</keyword>
<protein>
    <submittedName>
        <fullName evidence="1">Uncharacterized protein</fullName>
    </submittedName>
</protein>
<sequence length="66" mass="7712">MLCLHQSWFDYQNVSFIIRLCLKQGLFSLLQLPMALLHMSTNDLRKVLNRYACKSGKKGYEAFTIN</sequence>
<dbReference type="Proteomes" id="UP000238479">
    <property type="component" value="Chromosome 6"/>
</dbReference>
<evidence type="ECO:0000313" key="2">
    <source>
        <dbReference type="Proteomes" id="UP000238479"/>
    </source>
</evidence>
<evidence type="ECO:0000313" key="1">
    <source>
        <dbReference type="EMBL" id="PRQ23908.1"/>
    </source>
</evidence>
<accession>A0A2P6PPP3</accession>